<organism evidence="3 4">
    <name type="scientific">Ostreobium quekettii</name>
    <dbReference type="NCBI Taxonomy" id="121088"/>
    <lineage>
        <taxon>Eukaryota</taxon>
        <taxon>Viridiplantae</taxon>
        <taxon>Chlorophyta</taxon>
        <taxon>core chlorophytes</taxon>
        <taxon>Ulvophyceae</taxon>
        <taxon>TCBD clade</taxon>
        <taxon>Bryopsidales</taxon>
        <taxon>Ostreobineae</taxon>
        <taxon>Ostreobiaceae</taxon>
        <taxon>Ostreobium</taxon>
    </lineage>
</organism>
<dbReference type="AlphaFoldDB" id="A0A8S1J3F3"/>
<comment type="similarity">
    <text evidence="1">Belongs to the gemin-2 family.</text>
</comment>
<dbReference type="PANTHER" id="PTHR12794">
    <property type="entry name" value="GEMIN2"/>
    <property type="match status" value="1"/>
</dbReference>
<dbReference type="OrthoDB" id="428895at2759"/>
<evidence type="ECO:0000313" key="3">
    <source>
        <dbReference type="EMBL" id="CAD7702208.1"/>
    </source>
</evidence>
<gene>
    <name evidence="3" type="ORF">OSTQU699_LOCUS7565</name>
</gene>
<dbReference type="Proteomes" id="UP000708148">
    <property type="component" value="Unassembled WGS sequence"/>
</dbReference>
<dbReference type="PANTHER" id="PTHR12794:SF0">
    <property type="entry name" value="GEM-ASSOCIATED PROTEIN 2"/>
    <property type="match status" value="1"/>
</dbReference>
<sequence>MSDCFDSYDDERLIDDITPVPSTSNPIPGEKDPEAVGTASSRGGREIGSGIDDHGADLPAHLQLYGIRQALPVAEGEPDWDSGPPDSAEEYLRRVRWEALRCKQVVTADIDTSKFEDRRTGSIPLTPNIPSTPEHHQPTVRWLKRCLKDFHSLRATLHRMEEDEDGEIPYGVPIMVSSNSSSKDCRSNARDTVQDLKCLQEGTEPLLSNMSELDQVAVERILQTHIHDLVQAKGREVTELRALWLYALLAKIHTPLHPEVLAAVRALFRHCAERRVCVADGSQEERDMLPRLNLLIAVSGLYFGQDEEMAGVVDVENL</sequence>
<dbReference type="GO" id="GO:0000387">
    <property type="term" value="P:spliceosomal snRNP assembly"/>
    <property type="evidence" value="ECO:0007669"/>
    <property type="project" value="InterPro"/>
</dbReference>
<evidence type="ECO:0000313" key="4">
    <source>
        <dbReference type="Proteomes" id="UP000708148"/>
    </source>
</evidence>
<dbReference type="InterPro" id="IPR035426">
    <property type="entry name" value="Gemin2/Brr1"/>
</dbReference>
<proteinExistence type="inferred from homology"/>
<dbReference type="GO" id="GO:0005634">
    <property type="term" value="C:nucleus"/>
    <property type="evidence" value="ECO:0007669"/>
    <property type="project" value="TreeGrafter"/>
</dbReference>
<evidence type="ECO:0000256" key="2">
    <source>
        <dbReference type="SAM" id="MobiDB-lite"/>
    </source>
</evidence>
<keyword evidence="4" id="KW-1185">Reference proteome</keyword>
<dbReference type="GO" id="GO:0032797">
    <property type="term" value="C:SMN complex"/>
    <property type="evidence" value="ECO:0007669"/>
    <property type="project" value="TreeGrafter"/>
</dbReference>
<evidence type="ECO:0008006" key="5">
    <source>
        <dbReference type="Google" id="ProtNLM"/>
    </source>
</evidence>
<evidence type="ECO:0000256" key="1">
    <source>
        <dbReference type="ARBA" id="ARBA00025758"/>
    </source>
</evidence>
<protein>
    <recommendedName>
        <fullName evidence="5">Gem-associated protein 2</fullName>
    </recommendedName>
</protein>
<dbReference type="Gene3D" id="1.20.58.1070">
    <property type="match status" value="1"/>
</dbReference>
<reference evidence="3" key="1">
    <citation type="submission" date="2020-12" db="EMBL/GenBank/DDBJ databases">
        <authorList>
            <person name="Iha C."/>
        </authorList>
    </citation>
    <scope>NUCLEOTIDE SEQUENCE</scope>
</reference>
<comment type="caution">
    <text evidence="3">The sequence shown here is derived from an EMBL/GenBank/DDBJ whole genome shotgun (WGS) entry which is preliminary data.</text>
</comment>
<name>A0A8S1J3F3_9CHLO</name>
<dbReference type="EMBL" id="CAJHUC010001740">
    <property type="protein sequence ID" value="CAD7702208.1"/>
    <property type="molecule type" value="Genomic_DNA"/>
</dbReference>
<accession>A0A8S1J3F3</accession>
<dbReference type="Pfam" id="PF04938">
    <property type="entry name" value="SIP1"/>
    <property type="match status" value="1"/>
</dbReference>
<feature type="region of interest" description="Disordered" evidence="2">
    <location>
        <begin position="118"/>
        <end position="137"/>
    </location>
</feature>
<feature type="region of interest" description="Disordered" evidence="2">
    <location>
        <begin position="1"/>
        <end position="49"/>
    </location>
</feature>